<feature type="transmembrane region" description="Helical" evidence="1">
    <location>
        <begin position="60"/>
        <end position="81"/>
    </location>
</feature>
<gene>
    <name evidence="2" type="ORF">Ccl03g_43440</name>
</gene>
<evidence type="ECO:0000313" key="2">
    <source>
        <dbReference type="EMBL" id="GEA38631.1"/>
    </source>
</evidence>
<comment type="caution">
    <text evidence="2">The sequence shown here is derived from an EMBL/GenBank/DDBJ whole genome shotgun (WGS) entry which is preliminary data.</text>
</comment>
<name>A0A829WGA5_9FIRM</name>
<sequence>MDMSEQTLNMLKKLSPKKEHSLAFRCFIGAAAIVLLTVSVHILVFTAIERHSAVRDFPEWYQLLAALSVDALYPLFIVSLVSIIKRVFRIPVHRLERKVFKFTYLCLGLIAASRISMYVGLYVFFMALFAAGTAIYIVIGIRFLYELFKFHFISCRYY</sequence>
<feature type="transmembrane region" description="Helical" evidence="1">
    <location>
        <begin position="22"/>
        <end position="48"/>
    </location>
</feature>
<dbReference type="AlphaFoldDB" id="A0A829WGA5"/>
<proteinExistence type="predicted"/>
<dbReference type="Proteomes" id="UP000315200">
    <property type="component" value="Unassembled WGS sequence"/>
</dbReference>
<reference evidence="2 3" key="1">
    <citation type="submission" date="2019-06" db="EMBL/GenBank/DDBJ databases">
        <title>Draft genome sequence of [Clostridium] clostridioforme NBRC 113352.</title>
        <authorList>
            <person name="Miura T."/>
            <person name="Furukawa M."/>
            <person name="Shimamura M."/>
            <person name="Ohyama Y."/>
            <person name="Yamazoe A."/>
            <person name="Kawasaki H."/>
        </authorList>
    </citation>
    <scope>NUCLEOTIDE SEQUENCE [LARGE SCALE GENOMIC DNA]</scope>
    <source>
        <strain evidence="2 3">NBRC 113352</strain>
    </source>
</reference>
<organism evidence="2 3">
    <name type="scientific">Enterocloster clostridioformis</name>
    <dbReference type="NCBI Taxonomy" id="1531"/>
    <lineage>
        <taxon>Bacteria</taxon>
        <taxon>Bacillati</taxon>
        <taxon>Bacillota</taxon>
        <taxon>Clostridia</taxon>
        <taxon>Lachnospirales</taxon>
        <taxon>Lachnospiraceae</taxon>
        <taxon>Enterocloster</taxon>
    </lineage>
</organism>
<evidence type="ECO:0000313" key="3">
    <source>
        <dbReference type="Proteomes" id="UP000315200"/>
    </source>
</evidence>
<keyword evidence="1" id="KW-0812">Transmembrane</keyword>
<keyword evidence="1" id="KW-1133">Transmembrane helix</keyword>
<accession>A0A829WGA5</accession>
<dbReference type="EMBL" id="BJLB01000001">
    <property type="protein sequence ID" value="GEA38631.1"/>
    <property type="molecule type" value="Genomic_DNA"/>
</dbReference>
<feature type="transmembrane region" description="Helical" evidence="1">
    <location>
        <begin position="125"/>
        <end position="145"/>
    </location>
</feature>
<evidence type="ECO:0000256" key="1">
    <source>
        <dbReference type="SAM" id="Phobius"/>
    </source>
</evidence>
<protein>
    <submittedName>
        <fullName evidence="2">Uncharacterized protein</fullName>
    </submittedName>
</protein>
<keyword evidence="1" id="KW-0472">Membrane</keyword>